<reference evidence="5" key="1">
    <citation type="submission" date="2022-12" db="EMBL/GenBank/DDBJ databases">
        <title>Genome assemblies of Blomia tropicalis.</title>
        <authorList>
            <person name="Cui Y."/>
        </authorList>
    </citation>
    <scope>NUCLEOTIDE SEQUENCE</scope>
    <source>
        <tissue evidence="5">Adult mites</tissue>
    </source>
</reference>
<comment type="similarity">
    <text evidence="1">Belongs to the PPP phosphatase family.</text>
</comment>
<dbReference type="SMART" id="SM00156">
    <property type="entry name" value="PP2Ac"/>
    <property type="match status" value="1"/>
</dbReference>
<evidence type="ECO:0000256" key="2">
    <source>
        <dbReference type="ARBA" id="ARBA00022837"/>
    </source>
</evidence>
<dbReference type="PRINTS" id="PR00114">
    <property type="entry name" value="STPHPHTASE"/>
</dbReference>
<feature type="compositionally biased region" description="Polar residues" evidence="3">
    <location>
        <begin position="31"/>
        <end position="41"/>
    </location>
</feature>
<evidence type="ECO:0000313" key="5">
    <source>
        <dbReference type="EMBL" id="KAJ6216735.1"/>
    </source>
</evidence>
<dbReference type="InterPro" id="IPR011992">
    <property type="entry name" value="EF-hand-dom_pair"/>
</dbReference>
<dbReference type="InterPro" id="IPR004843">
    <property type="entry name" value="Calcineurin-like_PHP"/>
</dbReference>
<evidence type="ECO:0000313" key="6">
    <source>
        <dbReference type="Proteomes" id="UP001142055"/>
    </source>
</evidence>
<keyword evidence="6" id="KW-1185">Reference proteome</keyword>
<dbReference type="AlphaFoldDB" id="A0A9Q0LZY5"/>
<feature type="domain" description="EF-hand" evidence="4">
    <location>
        <begin position="334"/>
        <end position="369"/>
    </location>
</feature>
<feature type="region of interest" description="Disordered" evidence="3">
    <location>
        <begin position="870"/>
        <end position="891"/>
    </location>
</feature>
<evidence type="ECO:0000256" key="3">
    <source>
        <dbReference type="SAM" id="MobiDB-lite"/>
    </source>
</evidence>
<proteinExistence type="inferred from homology"/>
<dbReference type="GO" id="GO:0005737">
    <property type="term" value="C:cytoplasm"/>
    <property type="evidence" value="ECO:0007669"/>
    <property type="project" value="TreeGrafter"/>
</dbReference>
<feature type="region of interest" description="Disordered" evidence="3">
    <location>
        <begin position="915"/>
        <end position="934"/>
    </location>
</feature>
<dbReference type="Gene3D" id="1.10.238.10">
    <property type="entry name" value="EF-hand"/>
    <property type="match status" value="1"/>
</dbReference>
<organism evidence="5 6">
    <name type="scientific">Blomia tropicalis</name>
    <name type="common">Mite</name>
    <dbReference type="NCBI Taxonomy" id="40697"/>
    <lineage>
        <taxon>Eukaryota</taxon>
        <taxon>Metazoa</taxon>
        <taxon>Ecdysozoa</taxon>
        <taxon>Arthropoda</taxon>
        <taxon>Chelicerata</taxon>
        <taxon>Arachnida</taxon>
        <taxon>Acari</taxon>
        <taxon>Acariformes</taxon>
        <taxon>Sarcoptiformes</taxon>
        <taxon>Astigmata</taxon>
        <taxon>Glycyphagoidea</taxon>
        <taxon>Echimyopodidae</taxon>
        <taxon>Blomia</taxon>
    </lineage>
</organism>
<dbReference type="Proteomes" id="UP001142055">
    <property type="component" value="Chromosome 3"/>
</dbReference>
<name>A0A9Q0LZY5_BLOTA</name>
<dbReference type="InterPro" id="IPR006186">
    <property type="entry name" value="Ser/Thr-sp_prot-phosphatase"/>
</dbReference>
<dbReference type="GO" id="GO:0005634">
    <property type="term" value="C:nucleus"/>
    <property type="evidence" value="ECO:0007669"/>
    <property type="project" value="TreeGrafter"/>
</dbReference>
<dbReference type="InterPro" id="IPR050341">
    <property type="entry name" value="PP1_catalytic_subunit"/>
</dbReference>
<feature type="compositionally biased region" description="Low complexity" evidence="3">
    <location>
        <begin position="916"/>
        <end position="934"/>
    </location>
</feature>
<feature type="region of interest" description="Disordered" evidence="3">
    <location>
        <begin position="772"/>
        <end position="791"/>
    </location>
</feature>
<dbReference type="GO" id="GO:0004722">
    <property type="term" value="F:protein serine/threonine phosphatase activity"/>
    <property type="evidence" value="ECO:0007669"/>
    <property type="project" value="TreeGrafter"/>
</dbReference>
<feature type="region of interest" description="Disordered" evidence="3">
    <location>
        <begin position="1"/>
        <end position="65"/>
    </location>
</feature>
<dbReference type="InterPro" id="IPR029052">
    <property type="entry name" value="Metallo-depent_PP-like"/>
</dbReference>
<dbReference type="InterPro" id="IPR018247">
    <property type="entry name" value="EF_Hand_1_Ca_BS"/>
</dbReference>
<accession>A0A9Q0LZY5</accession>
<dbReference type="SUPFAM" id="SSF56300">
    <property type="entry name" value="Metallo-dependent phosphatases"/>
    <property type="match status" value="1"/>
</dbReference>
<dbReference type="PROSITE" id="PS50222">
    <property type="entry name" value="EF_HAND_2"/>
    <property type="match status" value="1"/>
</dbReference>
<protein>
    <recommendedName>
        <fullName evidence="4">EF-hand domain-containing protein</fullName>
    </recommendedName>
</protein>
<evidence type="ECO:0000259" key="4">
    <source>
        <dbReference type="PROSITE" id="PS50222"/>
    </source>
</evidence>
<keyword evidence="2" id="KW-0106">Calcium</keyword>
<sequence>MATPTPGAAGTAQPGSATPAATTPVTRKPSIGSQASQTSTGIGSGQADNADRKSEDLPPNLTPEGLSLDPTVKVYDAIVYLIYCPEHDKIAVTNVERARCVWLPFVCLPEGVTWRKASVDGVTQIIGNRDAEQDASVAAKKAPVYEMDYLNVLRIQMPTEKFVTRLANLVVLKRSPESTFKCCQRSPRINWLRAADILGDRIDKIWGPELKNFTKLMIQMNKTEHDAVISEFTVQNSYHYLMLEDSAEQKLLRASQVKPEHVAEIYENFVEHCYPAFSMSYEAFKYYLIRYGFDKKDPRLSYLFGAFSLYGYDYLDFHELLLGLVAMEPNTKHLLEARLKFIFRYYDGSRSGLLTIDEFVVLVQDIAKASAPNTEMTNEQLMAKTEEAVRCVGMNKDQKIAEGNFMKAIQSGRFKGTELLCRSPKSILGQISRIIQAKTEKTVKNVNHDGFLVNRRKTKGTCFRCQAQNYDYSLHCITLDTSGRCVEPRIISDQWIEPVPNDGMNEHKYSIEYVFGNSSMPNIIIDLVKDFYHKWKGPNVEGVAKPIGLMASREDWTVFSKYLTLLCESLKGLLQSEDKLVKINAPALVIGDIQGNLHDLFVMEKHFWHSFPVVANNYIFLGNYSGLLQHGVECLAYLFSMKLLSPNKVFLLRGTSEMRAQNKRTLLFECQSKYGNEFGRKIYESLNDIFDRLPFATIVDETIFCSHSGISHSTKIGALNQLPRDISSVYKDAPIAYELLVNEPLGIRDSLSKVKSNFKDSVATSVSMQNMNSTKAGNGANANGNSSKKQKSAISSAVGVTGFKPSEQFMNSSTYDETAFGNFAKANGFSHMIRSHSLIPDDGYDLRFGNRCITIFSCSNYLRHCAANANKGKDGKTDSTPSGENDEPANACTAAFIDGGNSRIRLLSFDTKGQLAASSTSTSSASAAANGSDE</sequence>
<comment type="caution">
    <text evidence="5">The sequence shown here is derived from an EMBL/GenBank/DDBJ whole genome shotgun (WGS) entry which is preliminary data.</text>
</comment>
<feature type="compositionally biased region" description="Low complexity" evidence="3">
    <location>
        <begin position="1"/>
        <end position="26"/>
    </location>
</feature>
<gene>
    <name evidence="5" type="ORF">RDWZM_007892</name>
</gene>
<dbReference type="Pfam" id="PF00149">
    <property type="entry name" value="Metallophos"/>
    <property type="match status" value="1"/>
</dbReference>
<dbReference type="PANTHER" id="PTHR11668">
    <property type="entry name" value="SERINE/THREONINE PROTEIN PHOSPHATASE"/>
    <property type="match status" value="1"/>
</dbReference>
<dbReference type="EMBL" id="JAPWDV010000003">
    <property type="protein sequence ID" value="KAJ6216735.1"/>
    <property type="molecule type" value="Genomic_DNA"/>
</dbReference>
<dbReference type="OMA" id="YSIEYVF"/>
<dbReference type="SUPFAM" id="SSF47473">
    <property type="entry name" value="EF-hand"/>
    <property type="match status" value="1"/>
</dbReference>
<evidence type="ECO:0000256" key="1">
    <source>
        <dbReference type="ARBA" id="ARBA00008294"/>
    </source>
</evidence>
<dbReference type="PROSITE" id="PS00018">
    <property type="entry name" value="EF_HAND_1"/>
    <property type="match status" value="1"/>
</dbReference>
<dbReference type="PANTHER" id="PTHR11668:SF496">
    <property type="entry name" value="SERINE_THREONINE-PROTEIN PHOSPHATASE"/>
    <property type="match status" value="1"/>
</dbReference>
<dbReference type="InterPro" id="IPR002048">
    <property type="entry name" value="EF_hand_dom"/>
</dbReference>
<dbReference type="GO" id="GO:0005509">
    <property type="term" value="F:calcium ion binding"/>
    <property type="evidence" value="ECO:0007669"/>
    <property type="project" value="InterPro"/>
</dbReference>
<dbReference type="Gene3D" id="3.60.21.10">
    <property type="match status" value="1"/>
</dbReference>